<feature type="signal peptide" evidence="1">
    <location>
        <begin position="1"/>
        <end position="21"/>
    </location>
</feature>
<name>A0AAD7MS06_9AGAR</name>
<organism evidence="2 3">
    <name type="scientific">Mycena maculata</name>
    <dbReference type="NCBI Taxonomy" id="230809"/>
    <lineage>
        <taxon>Eukaryota</taxon>
        <taxon>Fungi</taxon>
        <taxon>Dikarya</taxon>
        <taxon>Basidiomycota</taxon>
        <taxon>Agaricomycotina</taxon>
        <taxon>Agaricomycetes</taxon>
        <taxon>Agaricomycetidae</taxon>
        <taxon>Agaricales</taxon>
        <taxon>Marasmiineae</taxon>
        <taxon>Mycenaceae</taxon>
        <taxon>Mycena</taxon>
    </lineage>
</organism>
<evidence type="ECO:0000313" key="3">
    <source>
        <dbReference type="Proteomes" id="UP001215280"/>
    </source>
</evidence>
<accession>A0AAD7MS06</accession>
<keyword evidence="3" id="KW-1185">Reference proteome</keyword>
<feature type="chain" id="PRO_5041907448" evidence="1">
    <location>
        <begin position="22"/>
        <end position="155"/>
    </location>
</feature>
<dbReference type="Gene3D" id="2.60.120.260">
    <property type="entry name" value="Galactose-binding domain-like"/>
    <property type="match status" value="1"/>
</dbReference>
<evidence type="ECO:0000313" key="2">
    <source>
        <dbReference type="EMBL" id="KAJ7729407.1"/>
    </source>
</evidence>
<reference evidence="2" key="1">
    <citation type="submission" date="2023-03" db="EMBL/GenBank/DDBJ databases">
        <title>Massive genome expansion in bonnet fungi (Mycena s.s.) driven by repeated elements and novel gene families across ecological guilds.</title>
        <authorList>
            <consortium name="Lawrence Berkeley National Laboratory"/>
            <person name="Harder C.B."/>
            <person name="Miyauchi S."/>
            <person name="Viragh M."/>
            <person name="Kuo A."/>
            <person name="Thoen E."/>
            <person name="Andreopoulos B."/>
            <person name="Lu D."/>
            <person name="Skrede I."/>
            <person name="Drula E."/>
            <person name="Henrissat B."/>
            <person name="Morin E."/>
            <person name="Kohler A."/>
            <person name="Barry K."/>
            <person name="LaButti K."/>
            <person name="Morin E."/>
            <person name="Salamov A."/>
            <person name="Lipzen A."/>
            <person name="Mereny Z."/>
            <person name="Hegedus B."/>
            <person name="Baldrian P."/>
            <person name="Stursova M."/>
            <person name="Weitz H."/>
            <person name="Taylor A."/>
            <person name="Grigoriev I.V."/>
            <person name="Nagy L.G."/>
            <person name="Martin F."/>
            <person name="Kauserud H."/>
        </authorList>
    </citation>
    <scope>NUCLEOTIDE SEQUENCE</scope>
    <source>
        <strain evidence="2">CBHHK188m</strain>
    </source>
</reference>
<feature type="non-terminal residue" evidence="2">
    <location>
        <position position="155"/>
    </location>
</feature>
<protein>
    <submittedName>
        <fullName evidence="2">Uncharacterized protein</fullName>
    </submittedName>
</protein>
<dbReference type="EMBL" id="JARJLG010000198">
    <property type="protein sequence ID" value="KAJ7729407.1"/>
    <property type="molecule type" value="Genomic_DNA"/>
</dbReference>
<gene>
    <name evidence="2" type="ORF">DFH07DRAFT_756851</name>
</gene>
<evidence type="ECO:0000256" key="1">
    <source>
        <dbReference type="SAM" id="SignalP"/>
    </source>
</evidence>
<proteinExistence type="predicted"/>
<keyword evidence="1" id="KW-0732">Signal</keyword>
<dbReference type="AlphaFoldDB" id="A0AAD7MS06"/>
<dbReference type="Proteomes" id="UP001215280">
    <property type="component" value="Unassembled WGS sequence"/>
</dbReference>
<comment type="caution">
    <text evidence="2">The sequence shown here is derived from an EMBL/GenBank/DDBJ whole genome shotgun (WGS) entry which is preliminary data.</text>
</comment>
<sequence>MRLALYFFLSGTFARLSFVSCSRNVTLDDNDPAIIYSPGWSVSSGNNSLDFGGSLHFNNNATASASLTFEGVAVYLMAPFWSSSVGAQVAIDDQEPFVIDLQDYGVAVQPGLGQETLQSQVVWAVTELPNAHHTLVISMPAQMQHVVLDGLLYVS</sequence>